<dbReference type="OrthoDB" id="9876299at2759"/>
<evidence type="ECO:0000313" key="4">
    <source>
        <dbReference type="EMBL" id="RCH84472.1"/>
    </source>
</evidence>
<dbReference type="PANTHER" id="PTHR43544">
    <property type="entry name" value="SHORT-CHAIN DEHYDROGENASE/REDUCTASE"/>
    <property type="match status" value="1"/>
</dbReference>
<organism evidence="4 5">
    <name type="scientific">Rhizopus stolonifer</name>
    <name type="common">Rhizopus nigricans</name>
    <dbReference type="NCBI Taxonomy" id="4846"/>
    <lineage>
        <taxon>Eukaryota</taxon>
        <taxon>Fungi</taxon>
        <taxon>Fungi incertae sedis</taxon>
        <taxon>Mucoromycota</taxon>
        <taxon>Mucoromycotina</taxon>
        <taxon>Mucoromycetes</taxon>
        <taxon>Mucorales</taxon>
        <taxon>Mucorineae</taxon>
        <taxon>Rhizopodaceae</taxon>
        <taxon>Rhizopus</taxon>
    </lineage>
</organism>
<evidence type="ECO:0000256" key="3">
    <source>
        <dbReference type="ARBA" id="ARBA00023002"/>
    </source>
</evidence>
<evidence type="ECO:0000256" key="2">
    <source>
        <dbReference type="ARBA" id="ARBA00022857"/>
    </source>
</evidence>
<accession>A0A367J3F6</accession>
<protein>
    <recommendedName>
        <fullName evidence="6">C-factor</fullName>
    </recommendedName>
</protein>
<dbReference type="GO" id="GO:0005737">
    <property type="term" value="C:cytoplasm"/>
    <property type="evidence" value="ECO:0007669"/>
    <property type="project" value="TreeGrafter"/>
</dbReference>
<dbReference type="GO" id="GO:0016491">
    <property type="term" value="F:oxidoreductase activity"/>
    <property type="evidence" value="ECO:0007669"/>
    <property type="project" value="UniProtKB-KW"/>
</dbReference>
<dbReference type="Gene3D" id="3.40.50.720">
    <property type="entry name" value="NAD(P)-binding Rossmann-like Domain"/>
    <property type="match status" value="1"/>
</dbReference>
<dbReference type="Proteomes" id="UP000253551">
    <property type="component" value="Unassembled WGS sequence"/>
</dbReference>
<proteinExistence type="inferred from homology"/>
<dbReference type="InterPro" id="IPR036291">
    <property type="entry name" value="NAD(P)-bd_dom_sf"/>
</dbReference>
<sequence>MSSIIRSINGMSKPTLPALSVSKAALNIVTKMMANRLSKKNFIVFAAHPGWVKTDFGGKNAPIEPADSIAGMINVFDYLVSKDNDTFNDFQRNKLKW</sequence>
<gene>
    <name evidence="4" type="ORF">CU098_008604</name>
</gene>
<comment type="caution">
    <text evidence="4">The sequence shown here is derived from an EMBL/GenBank/DDBJ whole genome shotgun (WGS) entry which is preliminary data.</text>
</comment>
<dbReference type="EMBL" id="PJQM01004434">
    <property type="protein sequence ID" value="RCH84472.1"/>
    <property type="molecule type" value="Genomic_DNA"/>
</dbReference>
<dbReference type="PANTHER" id="PTHR43544:SF7">
    <property type="entry name" value="NADB-LER2"/>
    <property type="match status" value="1"/>
</dbReference>
<dbReference type="AlphaFoldDB" id="A0A367J3F6"/>
<evidence type="ECO:0000256" key="1">
    <source>
        <dbReference type="ARBA" id="ARBA00006484"/>
    </source>
</evidence>
<comment type="similarity">
    <text evidence="1">Belongs to the short-chain dehydrogenases/reductases (SDR) family.</text>
</comment>
<keyword evidence="2" id="KW-0521">NADP</keyword>
<name>A0A367J3F6_RHIST</name>
<keyword evidence="3" id="KW-0560">Oxidoreductase</keyword>
<keyword evidence="5" id="KW-1185">Reference proteome</keyword>
<evidence type="ECO:0008006" key="6">
    <source>
        <dbReference type="Google" id="ProtNLM"/>
    </source>
</evidence>
<dbReference type="InterPro" id="IPR051468">
    <property type="entry name" value="Fungal_SecMetab_SDRs"/>
</dbReference>
<dbReference type="STRING" id="4846.A0A367J3F6"/>
<dbReference type="SUPFAM" id="SSF51735">
    <property type="entry name" value="NAD(P)-binding Rossmann-fold domains"/>
    <property type="match status" value="1"/>
</dbReference>
<reference evidence="4 5" key="1">
    <citation type="journal article" date="2018" name="G3 (Bethesda)">
        <title>Phylogenetic and Phylogenomic Definition of Rhizopus Species.</title>
        <authorList>
            <person name="Gryganskyi A.P."/>
            <person name="Golan J."/>
            <person name="Dolatabadi S."/>
            <person name="Mondo S."/>
            <person name="Robb S."/>
            <person name="Idnurm A."/>
            <person name="Muszewska A."/>
            <person name="Steczkiewicz K."/>
            <person name="Masonjones S."/>
            <person name="Liao H.L."/>
            <person name="Gajdeczka M.T."/>
            <person name="Anike F."/>
            <person name="Vuek A."/>
            <person name="Anishchenko I.M."/>
            <person name="Voigt K."/>
            <person name="de Hoog G.S."/>
            <person name="Smith M.E."/>
            <person name="Heitman J."/>
            <person name="Vilgalys R."/>
            <person name="Stajich J.E."/>
        </authorList>
    </citation>
    <scope>NUCLEOTIDE SEQUENCE [LARGE SCALE GENOMIC DNA]</scope>
    <source>
        <strain evidence="4 5">LSU 92-RS-03</strain>
    </source>
</reference>
<evidence type="ECO:0000313" key="5">
    <source>
        <dbReference type="Proteomes" id="UP000253551"/>
    </source>
</evidence>